<proteinExistence type="predicted"/>
<protein>
    <submittedName>
        <fullName evidence="1">DUF1127 domain-containing protein</fullName>
    </submittedName>
</protein>
<dbReference type="AlphaFoldDB" id="A0A5N7MHJ2"/>
<gene>
    <name evidence="1" type="ORF">FS320_15385</name>
</gene>
<evidence type="ECO:0000313" key="2">
    <source>
        <dbReference type="Proteomes" id="UP000403266"/>
    </source>
</evidence>
<sequence>MALSRLIQLWAARHHQRSGLRELAEQDDPLLRDMGIPRDKALIEAAKPFWKR</sequence>
<keyword evidence="2" id="KW-1185">Reference proteome</keyword>
<organism evidence="1 2">
    <name type="scientific">Microvirga tunisiensis</name>
    <dbReference type="NCBI Taxonomy" id="2108360"/>
    <lineage>
        <taxon>Bacteria</taxon>
        <taxon>Pseudomonadati</taxon>
        <taxon>Pseudomonadota</taxon>
        <taxon>Alphaproteobacteria</taxon>
        <taxon>Hyphomicrobiales</taxon>
        <taxon>Methylobacteriaceae</taxon>
        <taxon>Microvirga</taxon>
    </lineage>
</organism>
<name>A0A5N7MHJ2_9HYPH</name>
<evidence type="ECO:0000313" key="1">
    <source>
        <dbReference type="EMBL" id="MPR26561.1"/>
    </source>
</evidence>
<comment type="caution">
    <text evidence="1">The sequence shown here is derived from an EMBL/GenBank/DDBJ whole genome shotgun (WGS) entry which is preliminary data.</text>
</comment>
<dbReference type="EMBL" id="VOSK01000053">
    <property type="protein sequence ID" value="MPR26561.1"/>
    <property type="molecule type" value="Genomic_DNA"/>
</dbReference>
<accession>A0A5N7MHJ2</accession>
<dbReference type="Proteomes" id="UP000403266">
    <property type="component" value="Unassembled WGS sequence"/>
</dbReference>
<dbReference type="OrthoDB" id="8399238at2"/>
<reference evidence="1 2" key="1">
    <citation type="journal article" date="2019" name="Syst. Appl. Microbiol.">
        <title>Microvirga tunisiensis sp. nov., a root nodule symbiotic bacterium isolated from Lupinus micranthus and L. luteus grown in Northern Tunisia.</title>
        <authorList>
            <person name="Msaddak A."/>
            <person name="Rejili M."/>
            <person name="Duran D."/>
            <person name="Mars M."/>
            <person name="Palacios J.M."/>
            <person name="Ruiz-Argueso T."/>
            <person name="Rey L."/>
            <person name="Imperial J."/>
        </authorList>
    </citation>
    <scope>NUCLEOTIDE SEQUENCE [LARGE SCALE GENOMIC DNA]</scope>
    <source>
        <strain evidence="1 2">Lmie10</strain>
    </source>
</reference>